<evidence type="ECO:0000313" key="6">
    <source>
        <dbReference type="EMBL" id="ABX76754.1"/>
    </source>
</evidence>
<keyword evidence="2" id="KW-0964">Secreted</keyword>
<evidence type="ECO:0000256" key="5">
    <source>
        <dbReference type="SAM" id="SignalP"/>
    </source>
</evidence>
<dbReference type="Pfam" id="PF00537">
    <property type="entry name" value="Toxin_3"/>
    <property type="match status" value="1"/>
</dbReference>
<dbReference type="GO" id="GO:0019871">
    <property type="term" value="F:sodium channel inhibitor activity"/>
    <property type="evidence" value="ECO:0007669"/>
    <property type="project" value="InterPro"/>
</dbReference>
<evidence type="ECO:0000256" key="3">
    <source>
        <dbReference type="ARBA" id="ARBA00022699"/>
    </source>
</evidence>
<sequence length="79" mass="8663">MNILIIFVVAMMAVGECRKSGIPVKKDGCPYECYRHRYCLEECKSLGAIGGICMANLYCVCTDLPDNVPTSSHPKSCSK</sequence>
<comment type="subcellular location">
    <subcellularLocation>
        <location evidence="1">Secreted</location>
    </subcellularLocation>
</comment>
<feature type="signal peptide" evidence="5">
    <location>
        <begin position="1"/>
        <end position="19"/>
    </location>
</feature>
<proteinExistence type="evidence at transcript level"/>
<keyword evidence="3 6" id="KW-0528">Neurotoxin</keyword>
<dbReference type="Gene3D" id="3.30.30.10">
    <property type="entry name" value="Knottin, scorpion toxin-like"/>
    <property type="match status" value="1"/>
</dbReference>
<name>A0A0U1TYN9_LYCMC</name>
<accession>A0A0U1TYN9</accession>
<dbReference type="InterPro" id="IPR002061">
    <property type="entry name" value="Scorpion_toxinL/defensin"/>
</dbReference>
<reference evidence="6" key="1">
    <citation type="submission" date="2007-09" db="EMBL/GenBank/DDBJ databases">
        <title>Toxic transcriptome analysis of Lychas mucronatus: molecular mechanisms regulating diversity of scorpion venom peptides.</title>
        <authorList>
            <person name="Li W."/>
            <person name="Ma Y."/>
            <person name="Cao Z."/>
        </authorList>
    </citation>
    <scope>NUCLEOTIDE SEQUENCE</scope>
    <source>
        <tissue evidence="6">Venom gland</tissue>
    </source>
</reference>
<evidence type="ECO:0000256" key="2">
    <source>
        <dbReference type="ARBA" id="ARBA00022525"/>
    </source>
</evidence>
<keyword evidence="3 6" id="KW-0800">Toxin</keyword>
<protein>
    <submittedName>
        <fullName evidence="6">Neurotoxin LmNaTx6</fullName>
    </submittedName>
</protein>
<feature type="chain" id="PRO_5006829265" evidence="5">
    <location>
        <begin position="20"/>
        <end position="79"/>
    </location>
</feature>
<evidence type="ECO:0000256" key="1">
    <source>
        <dbReference type="ARBA" id="ARBA00004613"/>
    </source>
</evidence>
<dbReference type="CDD" id="cd23106">
    <property type="entry name" value="neurotoxins_LC_scorpion"/>
    <property type="match status" value="1"/>
</dbReference>
<organism evidence="6">
    <name type="scientific">Lychas mucronatus</name>
    <name type="common">Chinese swimming scorpion</name>
    <dbReference type="NCBI Taxonomy" id="172552"/>
    <lineage>
        <taxon>Eukaryota</taxon>
        <taxon>Metazoa</taxon>
        <taxon>Ecdysozoa</taxon>
        <taxon>Arthropoda</taxon>
        <taxon>Chelicerata</taxon>
        <taxon>Arachnida</taxon>
        <taxon>Scorpiones</taxon>
        <taxon>Buthida</taxon>
        <taxon>Buthoidea</taxon>
        <taxon>Buthidae</taxon>
        <taxon>Lychas</taxon>
    </lineage>
</organism>
<dbReference type="SUPFAM" id="SSF57095">
    <property type="entry name" value="Scorpion toxin-like"/>
    <property type="match status" value="1"/>
</dbReference>
<dbReference type="InterPro" id="IPR036574">
    <property type="entry name" value="Scorpion_toxin-like_sf"/>
</dbReference>
<dbReference type="EMBL" id="EU159281">
    <property type="protein sequence ID" value="ABX76754.1"/>
    <property type="molecule type" value="mRNA"/>
</dbReference>
<evidence type="ECO:0000256" key="4">
    <source>
        <dbReference type="ARBA" id="ARBA00022729"/>
    </source>
</evidence>
<dbReference type="AlphaFoldDB" id="A0A0U1TYN9"/>
<dbReference type="GO" id="GO:0005576">
    <property type="term" value="C:extracellular region"/>
    <property type="evidence" value="ECO:0007669"/>
    <property type="project" value="UniProtKB-SubCell"/>
</dbReference>
<keyword evidence="4 5" id="KW-0732">Signal</keyword>